<evidence type="ECO:0000256" key="1">
    <source>
        <dbReference type="ARBA" id="ARBA00001974"/>
    </source>
</evidence>
<dbReference type="SUPFAM" id="SSF89837">
    <property type="entry name" value="Doublecortin (DC)"/>
    <property type="match status" value="1"/>
</dbReference>
<reference evidence="7 8" key="1">
    <citation type="submission" date="2014-06" db="EMBL/GenBank/DDBJ databases">
        <title>Evolutionary Origins and Diversification of the Mycorrhizal Mutualists.</title>
        <authorList>
            <consortium name="DOE Joint Genome Institute"/>
            <consortium name="Mycorrhizal Genomics Consortium"/>
            <person name="Kohler A."/>
            <person name="Kuo A."/>
            <person name="Nagy L.G."/>
            <person name="Floudas D."/>
            <person name="Copeland A."/>
            <person name="Barry K.W."/>
            <person name="Cichocki N."/>
            <person name="Veneault-Fourrey C."/>
            <person name="LaButti K."/>
            <person name="Lindquist E.A."/>
            <person name="Lipzen A."/>
            <person name="Lundell T."/>
            <person name="Morin E."/>
            <person name="Murat C."/>
            <person name="Riley R."/>
            <person name="Ohm R."/>
            <person name="Sun H."/>
            <person name="Tunlid A."/>
            <person name="Henrissat B."/>
            <person name="Grigoriev I.V."/>
            <person name="Hibbett D.S."/>
            <person name="Martin F."/>
        </authorList>
    </citation>
    <scope>NUCLEOTIDE SEQUENCE [LARGE SCALE GENOMIC DNA]</scope>
    <source>
        <strain evidence="7 8">SS14</strain>
    </source>
</reference>
<name>A0A0C9UCM9_SPHS4</name>
<comment type="similarity">
    <text evidence="2">Belongs to the oxygen-dependent FAD-linked oxidoreductase family.</text>
</comment>
<evidence type="ECO:0000313" key="8">
    <source>
        <dbReference type="Proteomes" id="UP000054279"/>
    </source>
</evidence>
<evidence type="ECO:0000256" key="2">
    <source>
        <dbReference type="ARBA" id="ARBA00005466"/>
    </source>
</evidence>
<dbReference type="AlphaFoldDB" id="A0A0C9UCM9"/>
<evidence type="ECO:0000313" key="7">
    <source>
        <dbReference type="EMBL" id="KIJ22835.1"/>
    </source>
</evidence>
<dbReference type="Proteomes" id="UP000054279">
    <property type="component" value="Unassembled WGS sequence"/>
</dbReference>
<dbReference type="GO" id="GO:0016491">
    <property type="term" value="F:oxidoreductase activity"/>
    <property type="evidence" value="ECO:0007669"/>
    <property type="project" value="UniProtKB-KW"/>
</dbReference>
<comment type="cofactor">
    <cofactor evidence="1">
        <name>FAD</name>
        <dbReference type="ChEBI" id="CHEBI:57692"/>
    </cofactor>
</comment>
<protein>
    <recommendedName>
        <fullName evidence="6">FAD-binding PCMH-type domain-containing protein</fullName>
    </recommendedName>
</protein>
<dbReference type="InterPro" id="IPR012951">
    <property type="entry name" value="BBE"/>
</dbReference>
<dbReference type="InterPro" id="IPR050416">
    <property type="entry name" value="FAD-linked_Oxidoreductase"/>
</dbReference>
<dbReference type="InterPro" id="IPR016166">
    <property type="entry name" value="FAD-bd_PCMH"/>
</dbReference>
<dbReference type="GO" id="GO:0035556">
    <property type="term" value="P:intracellular signal transduction"/>
    <property type="evidence" value="ECO:0007669"/>
    <property type="project" value="InterPro"/>
</dbReference>
<sequence>MVQWPFLVNASIYSLSSMSSTCRTQPDDPSFPNQTTLNAFNDSIDGRLLHAIPSAQFCQERAGGCPDELWFNGNFRNDIPGALLTYNWEQDYDSNPPSLCLRNGTICGQGNVPVIAINATTALHIQAGVKFAIAHNLRVSIKASGHDYLGRSTAKGSLLLWTRYFQDVTFHDSFTIGSINYGSAVTVGSGVGLHTLYGLTRAQGKVFVGGTAASVVASGGYIQGTGHSALSPSHGLASDNALQFEIVVADGSLLIANSESHSDLFWALRGGGAGSWGVIISTTFRTFQTFDIVGHTISMAVNTTDQVAEIATVHAKHIFDLDTLQAGQYFYCTATPPTFTWSIATVFPNASLETAIDALNPFLGELNSLGFSPVTQIIASNVNDVLGSLTVDIGGTNVILGSRLWPSETYKDSVTAIGNGYKELFDGGTGGVLGHLVAGGQVSKNVVIDSAVNPKWRTAKTHMVITASWQDNASLQDIEAIREDLTRNKVPILDELAGPNAGAYSNEADVREPNFRETFFGVNYGRLSAVKAKYDPHGMFIVQAGVGSENWDNDGICRLK</sequence>
<dbReference type="PROSITE" id="PS51387">
    <property type="entry name" value="FAD_PCMH"/>
    <property type="match status" value="1"/>
</dbReference>
<dbReference type="Pfam" id="PF08031">
    <property type="entry name" value="BBE"/>
    <property type="match status" value="1"/>
</dbReference>
<keyword evidence="5" id="KW-0560">Oxidoreductase</keyword>
<proteinExistence type="inferred from homology"/>
<accession>A0A0C9UCM9</accession>
<dbReference type="GO" id="GO:0071949">
    <property type="term" value="F:FAD binding"/>
    <property type="evidence" value="ECO:0007669"/>
    <property type="project" value="InterPro"/>
</dbReference>
<keyword evidence="3" id="KW-0285">Flavoprotein</keyword>
<evidence type="ECO:0000256" key="4">
    <source>
        <dbReference type="ARBA" id="ARBA00022827"/>
    </source>
</evidence>
<evidence type="ECO:0000256" key="3">
    <source>
        <dbReference type="ARBA" id="ARBA00022630"/>
    </source>
</evidence>
<dbReference type="SUPFAM" id="SSF56176">
    <property type="entry name" value="FAD-binding/transporter-associated domain-like"/>
    <property type="match status" value="1"/>
</dbReference>
<feature type="domain" description="FAD-binding PCMH-type" evidence="6">
    <location>
        <begin position="109"/>
        <end position="289"/>
    </location>
</feature>
<dbReference type="PANTHER" id="PTHR42973:SF39">
    <property type="entry name" value="FAD-BINDING PCMH-TYPE DOMAIN-CONTAINING PROTEIN"/>
    <property type="match status" value="1"/>
</dbReference>
<dbReference type="InterPro" id="IPR036318">
    <property type="entry name" value="FAD-bd_PCMH-like_sf"/>
</dbReference>
<organism evidence="7 8">
    <name type="scientific">Sphaerobolus stellatus (strain SS14)</name>
    <dbReference type="NCBI Taxonomy" id="990650"/>
    <lineage>
        <taxon>Eukaryota</taxon>
        <taxon>Fungi</taxon>
        <taxon>Dikarya</taxon>
        <taxon>Basidiomycota</taxon>
        <taxon>Agaricomycotina</taxon>
        <taxon>Agaricomycetes</taxon>
        <taxon>Phallomycetidae</taxon>
        <taxon>Geastrales</taxon>
        <taxon>Sphaerobolaceae</taxon>
        <taxon>Sphaerobolus</taxon>
    </lineage>
</organism>
<keyword evidence="8" id="KW-1185">Reference proteome</keyword>
<dbReference type="InterPro" id="IPR006094">
    <property type="entry name" value="Oxid_FAD_bind_N"/>
</dbReference>
<gene>
    <name evidence="7" type="ORF">M422DRAFT_217733</name>
</gene>
<keyword evidence="4" id="KW-0274">FAD</keyword>
<dbReference type="EMBL" id="KN837918">
    <property type="protein sequence ID" value="KIJ22835.1"/>
    <property type="molecule type" value="Genomic_DNA"/>
</dbReference>
<dbReference type="OrthoDB" id="9983560at2759"/>
<dbReference type="Gene3D" id="3.30.465.10">
    <property type="match status" value="2"/>
</dbReference>
<dbReference type="HOGENOM" id="CLU_018354_4_2_1"/>
<dbReference type="PANTHER" id="PTHR42973">
    <property type="entry name" value="BINDING OXIDOREDUCTASE, PUTATIVE (AFU_ORTHOLOGUE AFUA_1G17690)-RELATED"/>
    <property type="match status" value="1"/>
</dbReference>
<dbReference type="Pfam" id="PF01565">
    <property type="entry name" value="FAD_binding_4"/>
    <property type="match status" value="1"/>
</dbReference>
<dbReference type="InterPro" id="IPR016169">
    <property type="entry name" value="FAD-bd_PCMH_sub2"/>
</dbReference>
<dbReference type="InterPro" id="IPR036572">
    <property type="entry name" value="Doublecortin_dom_sf"/>
</dbReference>
<evidence type="ECO:0000259" key="6">
    <source>
        <dbReference type="PROSITE" id="PS51387"/>
    </source>
</evidence>
<evidence type="ECO:0000256" key="5">
    <source>
        <dbReference type="ARBA" id="ARBA00023002"/>
    </source>
</evidence>